<keyword evidence="6" id="KW-0548">Nucleotidyltransferase</keyword>
<feature type="domain" description="GGDEF" evidence="5">
    <location>
        <begin position="464"/>
        <end position="599"/>
    </location>
</feature>
<dbReference type="InterPro" id="IPR029787">
    <property type="entry name" value="Nucleotide_cyclase"/>
</dbReference>
<organism evidence="6 7">
    <name type="scientific">Litoribrevibacter euphylliae</name>
    <dbReference type="NCBI Taxonomy" id="1834034"/>
    <lineage>
        <taxon>Bacteria</taxon>
        <taxon>Pseudomonadati</taxon>
        <taxon>Pseudomonadota</taxon>
        <taxon>Gammaproteobacteria</taxon>
        <taxon>Oceanospirillales</taxon>
        <taxon>Oceanospirillaceae</taxon>
        <taxon>Litoribrevibacter</taxon>
    </lineage>
</organism>
<dbReference type="RefSeq" id="WP_386721656.1">
    <property type="nucleotide sequence ID" value="NZ_JBHRSZ010000005.1"/>
</dbReference>
<dbReference type="GO" id="GO:0052621">
    <property type="term" value="F:diguanylate cyclase activity"/>
    <property type="evidence" value="ECO:0007669"/>
    <property type="project" value="UniProtKB-EC"/>
</dbReference>
<evidence type="ECO:0000256" key="4">
    <source>
        <dbReference type="SAM" id="Phobius"/>
    </source>
</evidence>
<feature type="transmembrane region" description="Helical" evidence="4">
    <location>
        <begin position="292"/>
        <end position="312"/>
    </location>
</feature>
<name>A0ABV7HDJ8_9GAMM</name>
<dbReference type="InterPro" id="IPR011622">
    <property type="entry name" value="7TMR_DISM_rcpt_extracell_dom2"/>
</dbReference>
<accession>A0ABV7HDJ8</accession>
<dbReference type="EMBL" id="JBHRSZ010000005">
    <property type="protein sequence ID" value="MFC3151969.1"/>
    <property type="molecule type" value="Genomic_DNA"/>
</dbReference>
<keyword evidence="4" id="KW-0812">Transmembrane</keyword>
<evidence type="ECO:0000256" key="3">
    <source>
        <dbReference type="SAM" id="Coils"/>
    </source>
</evidence>
<dbReference type="Gene3D" id="3.30.70.270">
    <property type="match status" value="1"/>
</dbReference>
<evidence type="ECO:0000256" key="1">
    <source>
        <dbReference type="ARBA" id="ARBA00012528"/>
    </source>
</evidence>
<feature type="transmembrane region" description="Helical" evidence="4">
    <location>
        <begin position="169"/>
        <end position="193"/>
    </location>
</feature>
<evidence type="ECO:0000313" key="6">
    <source>
        <dbReference type="EMBL" id="MFC3151969.1"/>
    </source>
</evidence>
<feature type="transmembrane region" description="Helical" evidence="4">
    <location>
        <begin position="235"/>
        <end position="254"/>
    </location>
</feature>
<evidence type="ECO:0000313" key="7">
    <source>
        <dbReference type="Proteomes" id="UP001595476"/>
    </source>
</evidence>
<feature type="coiled-coil region" evidence="3">
    <location>
        <begin position="395"/>
        <end position="436"/>
    </location>
</feature>
<feature type="transmembrane region" description="Helical" evidence="4">
    <location>
        <begin position="353"/>
        <end position="370"/>
    </location>
</feature>
<dbReference type="InterPro" id="IPR050469">
    <property type="entry name" value="Diguanylate_Cyclase"/>
</dbReference>
<dbReference type="InterPro" id="IPR011623">
    <property type="entry name" value="7TMR_DISM_rcpt_extracell_dom1"/>
</dbReference>
<keyword evidence="4" id="KW-1133">Transmembrane helix</keyword>
<dbReference type="EC" id="2.7.7.65" evidence="1"/>
<dbReference type="PANTHER" id="PTHR45138">
    <property type="entry name" value="REGULATORY COMPONENTS OF SENSORY TRANSDUCTION SYSTEM"/>
    <property type="match status" value="1"/>
</dbReference>
<dbReference type="Pfam" id="PF00990">
    <property type="entry name" value="GGDEF"/>
    <property type="match status" value="1"/>
</dbReference>
<dbReference type="PANTHER" id="PTHR45138:SF9">
    <property type="entry name" value="DIGUANYLATE CYCLASE DGCM-RELATED"/>
    <property type="match status" value="1"/>
</dbReference>
<dbReference type="Gene3D" id="2.60.40.2380">
    <property type="match status" value="1"/>
</dbReference>
<dbReference type="InterPro" id="IPR000160">
    <property type="entry name" value="GGDEF_dom"/>
</dbReference>
<comment type="caution">
    <text evidence="6">The sequence shown here is derived from an EMBL/GenBank/DDBJ whole genome shotgun (WGS) entry which is preliminary data.</text>
</comment>
<comment type="catalytic activity">
    <reaction evidence="2">
        <text>2 GTP = 3',3'-c-di-GMP + 2 diphosphate</text>
        <dbReference type="Rhea" id="RHEA:24898"/>
        <dbReference type="ChEBI" id="CHEBI:33019"/>
        <dbReference type="ChEBI" id="CHEBI:37565"/>
        <dbReference type="ChEBI" id="CHEBI:58805"/>
        <dbReference type="EC" id="2.7.7.65"/>
    </reaction>
</comment>
<dbReference type="NCBIfam" id="TIGR00254">
    <property type="entry name" value="GGDEF"/>
    <property type="match status" value="1"/>
</dbReference>
<keyword evidence="3" id="KW-0175">Coiled coil</keyword>
<dbReference type="SUPFAM" id="SSF55073">
    <property type="entry name" value="Nucleotide cyclase"/>
    <property type="match status" value="1"/>
</dbReference>
<proteinExistence type="predicted"/>
<dbReference type="CDD" id="cd01949">
    <property type="entry name" value="GGDEF"/>
    <property type="match status" value="1"/>
</dbReference>
<reference evidence="7" key="1">
    <citation type="journal article" date="2019" name="Int. J. Syst. Evol. Microbiol.">
        <title>The Global Catalogue of Microorganisms (GCM) 10K type strain sequencing project: providing services to taxonomists for standard genome sequencing and annotation.</title>
        <authorList>
            <consortium name="The Broad Institute Genomics Platform"/>
            <consortium name="The Broad Institute Genome Sequencing Center for Infectious Disease"/>
            <person name="Wu L."/>
            <person name="Ma J."/>
        </authorList>
    </citation>
    <scope>NUCLEOTIDE SEQUENCE [LARGE SCALE GENOMIC DNA]</scope>
    <source>
        <strain evidence="7">KCTC 52438</strain>
    </source>
</reference>
<dbReference type="SMART" id="SM00267">
    <property type="entry name" value="GGDEF"/>
    <property type="match status" value="1"/>
</dbReference>
<feature type="transmembrane region" description="Helical" evidence="4">
    <location>
        <begin position="266"/>
        <end position="286"/>
    </location>
</feature>
<keyword evidence="6" id="KW-0808">Transferase</keyword>
<gene>
    <name evidence="6" type="ORF">ACFOEK_13085</name>
</gene>
<dbReference type="PROSITE" id="PS50887">
    <property type="entry name" value="GGDEF"/>
    <property type="match status" value="1"/>
</dbReference>
<feature type="transmembrane region" description="Helical" evidence="4">
    <location>
        <begin position="319"/>
        <end position="341"/>
    </location>
</feature>
<keyword evidence="7" id="KW-1185">Reference proteome</keyword>
<dbReference type="InterPro" id="IPR043128">
    <property type="entry name" value="Rev_trsase/Diguanyl_cyclase"/>
</dbReference>
<evidence type="ECO:0000256" key="2">
    <source>
        <dbReference type="ARBA" id="ARBA00034247"/>
    </source>
</evidence>
<dbReference type="Pfam" id="PF07696">
    <property type="entry name" value="7TMR-DISMED2"/>
    <property type="match status" value="1"/>
</dbReference>
<dbReference type="Proteomes" id="UP001595476">
    <property type="component" value="Unassembled WGS sequence"/>
</dbReference>
<evidence type="ECO:0000259" key="5">
    <source>
        <dbReference type="PROSITE" id="PS50887"/>
    </source>
</evidence>
<protein>
    <recommendedName>
        <fullName evidence="1">diguanylate cyclase</fullName>
        <ecNumber evidence="1">2.7.7.65</ecNumber>
    </recommendedName>
</protein>
<dbReference type="Pfam" id="PF07695">
    <property type="entry name" value="7TMR-DISM_7TM"/>
    <property type="match status" value="1"/>
</dbReference>
<sequence length="600" mass="68531">MSDQQISENLYVYKDIEGQASLEEVLLSSLEWQSQVKGELSAELPVAWQTVDHNPPNFGYSSSVYWFHLPLLNAAHFGSEWVVEVAYPVLDYVDLYVVKDGDVQSFYKLGDKQPFSNRVFEHRNFRIPVTLSPLDQVDIYIRVKTSSAVQVPVRLWGYGGVMKHDQLDVLILGVYFGLLVVMALYNALIFLTVRQKSNLYYVLYVVSYGLFQASLIGLAYQYIWPSGIHWNDQSILVSLALSLVFGTMFIRSYLDLRLSSPRLELFYRAATWLGLVCIFLSFVLSYDFMIRVMVYSSTIICLGAMAGGLYLWRSIGRSIQYFTLAWLFLFAGGLILALNKFGILPRNLFTENASLYGSAVQVILLSMALVEQINMERKKRFAAQQRAIVQERLAREAQEHALTLQRQDNERLEQRVLERTAELEALNDKLQELTIRDSLTSLYNRRYLDMKAEEEYKRAQRDRNALAVLIMDLDNFKQINDCYGHQFGDACLVATAKVLSDNVQRTSDTVARYGGEEFVAILPGASKEKARYLAEMIRLNIMSLEMMFEGKRVPLSMSIGFVSTKPKEAGRYEELIKLADEALYQAKDEGRNRVIGANES</sequence>
<keyword evidence="4" id="KW-0472">Membrane</keyword>
<feature type="transmembrane region" description="Helical" evidence="4">
    <location>
        <begin position="200"/>
        <end position="223"/>
    </location>
</feature>